<name>F2BBV0_9NEIS</name>
<dbReference type="AlphaFoldDB" id="F2BBV0"/>
<dbReference type="OrthoDB" id="8603055at2"/>
<reference evidence="1 2" key="1">
    <citation type="submission" date="2011-02" db="EMBL/GenBank/DDBJ databases">
        <authorList>
            <person name="Muzny D."/>
            <person name="Qin X."/>
            <person name="Deng J."/>
            <person name="Jiang H."/>
            <person name="Liu Y."/>
            <person name="Qu J."/>
            <person name="Song X.-Z."/>
            <person name="Zhang L."/>
            <person name="Thornton R."/>
            <person name="Coyle M."/>
            <person name="Francisco L."/>
            <person name="Jackson L."/>
            <person name="Javaid M."/>
            <person name="Korchina V."/>
            <person name="Kovar C."/>
            <person name="Mata R."/>
            <person name="Mathew T."/>
            <person name="Ngo R."/>
            <person name="Nguyen L."/>
            <person name="Nguyen N."/>
            <person name="Okwuonu G."/>
            <person name="Ongeri F."/>
            <person name="Pham C."/>
            <person name="Simmons D."/>
            <person name="Wilczek-Boney K."/>
            <person name="Hale W."/>
            <person name="Jakkamsetti A."/>
            <person name="Pham P."/>
            <person name="Ruth R."/>
            <person name="San Lucas F."/>
            <person name="Warren J."/>
            <person name="Zhang J."/>
            <person name="Zhao Z."/>
            <person name="Zhou C."/>
            <person name="Zhu D."/>
            <person name="Lee S."/>
            <person name="Bess C."/>
            <person name="Blankenburg K."/>
            <person name="Forbes L."/>
            <person name="Fu Q."/>
            <person name="Gubbala S."/>
            <person name="Hirani K."/>
            <person name="Jayaseelan J.C."/>
            <person name="Lara F."/>
            <person name="Munidasa M."/>
            <person name="Palculict T."/>
            <person name="Patil S."/>
            <person name="Pu L.-L."/>
            <person name="Saada N."/>
            <person name="Tang L."/>
            <person name="Weissenberger G."/>
            <person name="Zhu Y."/>
            <person name="Hemphill L."/>
            <person name="Shang Y."/>
            <person name="Youmans B."/>
            <person name="Ayvaz T."/>
            <person name="Ross M."/>
            <person name="Santibanez J."/>
            <person name="Aqrawi P."/>
            <person name="Gross S."/>
            <person name="Joshi V."/>
            <person name="Fowler G."/>
            <person name="Nazareth L."/>
            <person name="Reid J."/>
            <person name="Worley K."/>
            <person name="Petrosino J."/>
            <person name="Highlander S."/>
            <person name="Gibbs R."/>
        </authorList>
    </citation>
    <scope>NUCLEOTIDE SEQUENCE [LARGE SCALE GENOMIC DNA]</scope>
    <source>
        <strain evidence="1 2">ATCC BAA-1200</strain>
    </source>
</reference>
<evidence type="ECO:0000313" key="1">
    <source>
        <dbReference type="EMBL" id="EGF11116.1"/>
    </source>
</evidence>
<proteinExistence type="predicted"/>
<dbReference type="HOGENOM" id="CLU_196007_0_0_4"/>
<dbReference type="STRING" id="267212.GCA_001063965_02126"/>
<evidence type="ECO:0008006" key="3">
    <source>
        <dbReference type="Google" id="ProtNLM"/>
    </source>
</evidence>
<dbReference type="EMBL" id="AFAY01000024">
    <property type="protein sequence ID" value="EGF11116.1"/>
    <property type="molecule type" value="Genomic_DNA"/>
</dbReference>
<organism evidence="1 2">
    <name type="scientific">Neisseria bacilliformis ATCC BAA-1200</name>
    <dbReference type="NCBI Taxonomy" id="888742"/>
    <lineage>
        <taxon>Bacteria</taxon>
        <taxon>Pseudomonadati</taxon>
        <taxon>Pseudomonadota</taxon>
        <taxon>Betaproteobacteria</taxon>
        <taxon>Neisseriales</taxon>
        <taxon>Neisseriaceae</taxon>
        <taxon>Neisseria</taxon>
    </lineage>
</organism>
<protein>
    <recommendedName>
        <fullName evidence="3">Periplasmic protein</fullName>
    </recommendedName>
</protein>
<sequence length="66" mass="7648">MTNTLKKLFLFLILPLLAFWLGMLAQAWIYEDRCMDLGGGRNHPDVGVSLPVCVLDMETYRQRYGR</sequence>
<gene>
    <name evidence="1" type="ORF">HMPREF9123_1205</name>
</gene>
<dbReference type="RefSeq" id="WP_007342214.1">
    <property type="nucleotide sequence ID" value="NZ_GL878494.1"/>
</dbReference>
<evidence type="ECO:0000313" key="2">
    <source>
        <dbReference type="Proteomes" id="UP000004105"/>
    </source>
</evidence>
<accession>F2BBV0</accession>
<dbReference type="Proteomes" id="UP000004105">
    <property type="component" value="Unassembled WGS sequence"/>
</dbReference>
<keyword evidence="2" id="KW-1185">Reference proteome</keyword>
<comment type="caution">
    <text evidence="1">The sequence shown here is derived from an EMBL/GenBank/DDBJ whole genome shotgun (WGS) entry which is preliminary data.</text>
</comment>